<protein>
    <submittedName>
        <fullName evidence="2">von Willebrand factor, type A</fullName>
    </submittedName>
</protein>
<dbReference type="OrthoDB" id="109108at2"/>
<evidence type="ECO:0000259" key="1">
    <source>
        <dbReference type="PROSITE" id="PS50234"/>
    </source>
</evidence>
<dbReference type="InterPro" id="IPR036465">
    <property type="entry name" value="vWFA_dom_sf"/>
</dbReference>
<dbReference type="STRING" id="234267.Acid_6752"/>
<accession>Q01RP7</accession>
<dbReference type="EMBL" id="CP000473">
    <property type="protein sequence ID" value="ABJ87673.1"/>
    <property type="molecule type" value="Genomic_DNA"/>
</dbReference>
<dbReference type="eggNOG" id="COG2304">
    <property type="taxonomic scope" value="Bacteria"/>
</dbReference>
<dbReference type="CDD" id="cd00198">
    <property type="entry name" value="vWFA"/>
    <property type="match status" value="1"/>
</dbReference>
<sequence length="326" mass="35800">MHGAIIEATGIRRLRACILLFSVYAAVGGEPQDATGSASRAYPSSTTIRVHSDLVQIPVTVTDGSGRVVLGLEKEHFSLFEDKVQQVITHFATDDAPASVGLVFDTSDSMQPRMNKAHEAVEALLKNANPADEFFLVQFSDRARLVAGMTKDSEEISRRAASMRIGGSTALLDAVAMAMEEMKSAHYLRKVMVIISDGDDNSSRCPVNDLKRIVREGDVTIYAIGITDDNVPLAYPQRDRLTGAALLNEIATQTGGRLFEVHKLKQLPEIAAKISGWTRKQYVLGYAPENPEKNGAYRHVQVKLTKPKGYPRLHASWRLGYYAPTE</sequence>
<dbReference type="Gene3D" id="3.40.50.410">
    <property type="entry name" value="von Willebrand factor, type A domain"/>
    <property type="match status" value="1"/>
</dbReference>
<dbReference type="InterPro" id="IPR002035">
    <property type="entry name" value="VWF_A"/>
</dbReference>
<dbReference type="PROSITE" id="PS50234">
    <property type="entry name" value="VWFA"/>
    <property type="match status" value="1"/>
</dbReference>
<dbReference type="InParanoid" id="Q01RP7"/>
<gene>
    <name evidence="2" type="ordered locus">Acid_6752</name>
</gene>
<proteinExistence type="predicted"/>
<organism evidence="2">
    <name type="scientific">Solibacter usitatus (strain Ellin6076)</name>
    <dbReference type="NCBI Taxonomy" id="234267"/>
    <lineage>
        <taxon>Bacteria</taxon>
        <taxon>Pseudomonadati</taxon>
        <taxon>Acidobacteriota</taxon>
        <taxon>Terriglobia</taxon>
        <taxon>Bryobacterales</taxon>
        <taxon>Solibacteraceae</taxon>
        <taxon>Candidatus Solibacter</taxon>
    </lineage>
</organism>
<name>Q01RP7_SOLUE</name>
<dbReference type="AlphaFoldDB" id="Q01RP7"/>
<evidence type="ECO:0000313" key="2">
    <source>
        <dbReference type="EMBL" id="ABJ87673.1"/>
    </source>
</evidence>
<dbReference type="InterPro" id="IPR017802">
    <property type="entry name" value="VWFA-rel_acidobac-type"/>
</dbReference>
<feature type="domain" description="VWFA" evidence="1">
    <location>
        <begin position="99"/>
        <end position="274"/>
    </location>
</feature>
<dbReference type="HOGENOM" id="CLU_049429_1_0_0"/>
<dbReference type="SMART" id="SM00327">
    <property type="entry name" value="VWA"/>
    <property type="match status" value="1"/>
</dbReference>
<dbReference type="KEGG" id="sus:Acid_6752"/>
<reference evidence="2" key="1">
    <citation type="submission" date="2006-10" db="EMBL/GenBank/DDBJ databases">
        <title>Complete sequence of Solibacter usitatus Ellin6076.</title>
        <authorList>
            <consortium name="US DOE Joint Genome Institute"/>
            <person name="Copeland A."/>
            <person name="Lucas S."/>
            <person name="Lapidus A."/>
            <person name="Barry K."/>
            <person name="Detter J.C."/>
            <person name="Glavina del Rio T."/>
            <person name="Hammon N."/>
            <person name="Israni S."/>
            <person name="Dalin E."/>
            <person name="Tice H."/>
            <person name="Pitluck S."/>
            <person name="Thompson L.S."/>
            <person name="Brettin T."/>
            <person name="Bruce D."/>
            <person name="Han C."/>
            <person name="Tapia R."/>
            <person name="Gilna P."/>
            <person name="Schmutz J."/>
            <person name="Larimer F."/>
            <person name="Land M."/>
            <person name="Hauser L."/>
            <person name="Kyrpides N."/>
            <person name="Mikhailova N."/>
            <person name="Janssen P.H."/>
            <person name="Kuske C.R."/>
            <person name="Richardson P."/>
        </authorList>
    </citation>
    <scope>NUCLEOTIDE SEQUENCE</scope>
    <source>
        <strain evidence="2">Ellin6076</strain>
    </source>
</reference>
<dbReference type="SUPFAM" id="SSF53300">
    <property type="entry name" value="vWA-like"/>
    <property type="match status" value="1"/>
</dbReference>
<dbReference type="NCBIfam" id="TIGR03436">
    <property type="entry name" value="acidobact_VWFA"/>
    <property type="match status" value="1"/>
</dbReference>
<dbReference type="Pfam" id="PF00092">
    <property type="entry name" value="VWA"/>
    <property type="match status" value="1"/>
</dbReference>